<protein>
    <recommendedName>
        <fullName evidence="5">Pectin acetylesterase</fullName>
        <ecNumber evidence="5">3.1.1.-</ecNumber>
    </recommendedName>
</protein>
<evidence type="ECO:0000256" key="1">
    <source>
        <dbReference type="ARBA" id="ARBA00003534"/>
    </source>
</evidence>
<dbReference type="AlphaFoldDB" id="A0A453LX91"/>
<reference evidence="6" key="3">
    <citation type="journal article" date="2017" name="Nature">
        <title>Genome sequence of the progenitor of the wheat D genome Aegilops tauschii.</title>
        <authorList>
            <person name="Luo M.C."/>
            <person name="Gu Y.Q."/>
            <person name="Puiu D."/>
            <person name="Wang H."/>
            <person name="Twardziok S.O."/>
            <person name="Deal K.R."/>
            <person name="Huo N."/>
            <person name="Zhu T."/>
            <person name="Wang L."/>
            <person name="Wang Y."/>
            <person name="McGuire P.E."/>
            <person name="Liu S."/>
            <person name="Long H."/>
            <person name="Ramasamy R.K."/>
            <person name="Rodriguez J.C."/>
            <person name="Van S.L."/>
            <person name="Yuan L."/>
            <person name="Wang Z."/>
            <person name="Xia Z."/>
            <person name="Xiao L."/>
            <person name="Anderson O.D."/>
            <person name="Ouyang S."/>
            <person name="Liang Y."/>
            <person name="Zimin A.V."/>
            <person name="Pertea G."/>
            <person name="Qi P."/>
            <person name="Bennetzen J.L."/>
            <person name="Dai X."/>
            <person name="Dawson M.W."/>
            <person name="Muller H.G."/>
            <person name="Kugler K."/>
            <person name="Rivarola-Duarte L."/>
            <person name="Spannagl M."/>
            <person name="Mayer K.F.X."/>
            <person name="Lu F.H."/>
            <person name="Bevan M.W."/>
            <person name="Leroy P."/>
            <person name="Li P."/>
            <person name="You F.M."/>
            <person name="Sun Q."/>
            <person name="Liu Z."/>
            <person name="Lyons E."/>
            <person name="Wicker T."/>
            <person name="Salzberg S.L."/>
            <person name="Devos K.M."/>
            <person name="Dvorak J."/>
        </authorList>
    </citation>
    <scope>NUCLEOTIDE SEQUENCE [LARGE SCALE GENOMIC DNA]</scope>
    <source>
        <strain evidence="6">cv. AL8/78</strain>
    </source>
</reference>
<dbReference type="PANTHER" id="PTHR21562">
    <property type="entry name" value="NOTUM-RELATED"/>
    <property type="match status" value="1"/>
</dbReference>
<sequence length="269" mass="30120">MNKLETFSGLLSNDPAMNPDFYNWNRVKMRYCDGGSFAGDSEFKNGSLVMYMRGQRIWDAIITDLFLKGLAKAEKVLLSGCSAGGLATFFHCDDFEKRLRGVATGVQKNLNKNCSDSTVKSYQCFFPQYVLRSIRAPYFILNSAYGVYQFFQNFVPPSSDPRGQWSRCKAALSGCSSSQIATLQGLRSAMLMALKPFEGESKVGMFINSCFSHCQSESQDTWFAPNSPRLHDKTIAKLVGDWFFERGAAQEVDCPYPCDSTCHNIIPFS</sequence>
<reference evidence="7" key="2">
    <citation type="journal article" date="2017" name="Nat. Plants">
        <title>The Aegilops tauschii genome reveals multiple impacts of transposons.</title>
        <authorList>
            <person name="Zhao G."/>
            <person name="Zou C."/>
            <person name="Li K."/>
            <person name="Wang K."/>
            <person name="Li T."/>
            <person name="Gao L."/>
            <person name="Zhang X."/>
            <person name="Wang H."/>
            <person name="Yang Z."/>
            <person name="Liu X."/>
            <person name="Jiang W."/>
            <person name="Mao L."/>
            <person name="Kong X."/>
            <person name="Jiao Y."/>
            <person name="Jia J."/>
        </authorList>
    </citation>
    <scope>NUCLEOTIDE SEQUENCE [LARGE SCALE GENOMIC DNA]</scope>
    <source>
        <strain evidence="7">cv. AL8/78</strain>
    </source>
</reference>
<evidence type="ECO:0000313" key="6">
    <source>
        <dbReference type="EnsemblPlants" id="AET5Gv20940400.10"/>
    </source>
</evidence>
<dbReference type="Pfam" id="PF03283">
    <property type="entry name" value="PAE"/>
    <property type="match status" value="2"/>
</dbReference>
<accession>A0A453LX91</accession>
<comment type="subcellular location">
    <subcellularLocation>
        <location evidence="2 5">Secreted</location>
        <location evidence="2 5">Cell wall</location>
    </subcellularLocation>
</comment>
<keyword evidence="4 5" id="KW-0134">Cell wall</keyword>
<dbReference type="EC" id="3.1.1.-" evidence="5"/>
<dbReference type="STRING" id="200361.A0A453LX91"/>
<keyword evidence="5" id="KW-0961">Cell wall biogenesis/degradation</keyword>
<dbReference type="Gramene" id="AET5Gv20940400.10">
    <property type="protein sequence ID" value="AET5Gv20940400.10"/>
    <property type="gene ID" value="AET5Gv20940400"/>
</dbReference>
<comment type="similarity">
    <text evidence="3 5">Belongs to the pectinacetylesterase family.</text>
</comment>
<evidence type="ECO:0000256" key="4">
    <source>
        <dbReference type="ARBA" id="ARBA00022512"/>
    </source>
</evidence>
<evidence type="ECO:0000256" key="2">
    <source>
        <dbReference type="ARBA" id="ARBA00004191"/>
    </source>
</evidence>
<dbReference type="PANTHER" id="PTHR21562:SF71">
    <property type="entry name" value="PECTIN ACETYLESTERASE"/>
    <property type="match status" value="1"/>
</dbReference>
<keyword evidence="5" id="KW-0964">Secreted</keyword>
<dbReference type="Proteomes" id="UP000015105">
    <property type="component" value="Chromosome 5D"/>
</dbReference>
<evidence type="ECO:0000313" key="7">
    <source>
        <dbReference type="Proteomes" id="UP000015105"/>
    </source>
</evidence>
<keyword evidence="7" id="KW-1185">Reference proteome</keyword>
<organism evidence="6 7">
    <name type="scientific">Aegilops tauschii subsp. strangulata</name>
    <name type="common">Goatgrass</name>
    <dbReference type="NCBI Taxonomy" id="200361"/>
    <lineage>
        <taxon>Eukaryota</taxon>
        <taxon>Viridiplantae</taxon>
        <taxon>Streptophyta</taxon>
        <taxon>Embryophyta</taxon>
        <taxon>Tracheophyta</taxon>
        <taxon>Spermatophyta</taxon>
        <taxon>Magnoliopsida</taxon>
        <taxon>Liliopsida</taxon>
        <taxon>Poales</taxon>
        <taxon>Poaceae</taxon>
        <taxon>BOP clade</taxon>
        <taxon>Pooideae</taxon>
        <taxon>Triticodae</taxon>
        <taxon>Triticeae</taxon>
        <taxon>Triticinae</taxon>
        <taxon>Aegilops</taxon>
    </lineage>
</organism>
<dbReference type="InterPro" id="IPR004963">
    <property type="entry name" value="PAE/NOTUM"/>
</dbReference>
<evidence type="ECO:0000256" key="3">
    <source>
        <dbReference type="ARBA" id="ARBA00005784"/>
    </source>
</evidence>
<dbReference type="GO" id="GO:0016787">
    <property type="term" value="F:hydrolase activity"/>
    <property type="evidence" value="ECO:0007669"/>
    <property type="project" value="UniProtKB-KW"/>
</dbReference>
<reference evidence="6" key="4">
    <citation type="submission" date="2019-03" db="UniProtKB">
        <authorList>
            <consortium name="EnsemblPlants"/>
        </authorList>
    </citation>
    <scope>IDENTIFICATION</scope>
</reference>
<proteinExistence type="inferred from homology"/>
<keyword evidence="5" id="KW-0378">Hydrolase</keyword>
<reference evidence="6" key="5">
    <citation type="journal article" date="2021" name="G3 (Bethesda)">
        <title>Aegilops tauschii genome assembly Aet v5.0 features greater sequence contiguity and improved annotation.</title>
        <authorList>
            <person name="Wang L."/>
            <person name="Zhu T."/>
            <person name="Rodriguez J.C."/>
            <person name="Deal K.R."/>
            <person name="Dubcovsky J."/>
            <person name="McGuire P.E."/>
            <person name="Lux T."/>
            <person name="Spannagl M."/>
            <person name="Mayer K.F.X."/>
            <person name="Baldrich P."/>
            <person name="Meyers B.C."/>
            <person name="Huo N."/>
            <person name="Gu Y.Q."/>
            <person name="Zhou H."/>
            <person name="Devos K.M."/>
            <person name="Bennetzen J.L."/>
            <person name="Unver T."/>
            <person name="Budak H."/>
            <person name="Gulick P.J."/>
            <person name="Galiba G."/>
            <person name="Kalapos B."/>
            <person name="Nelson D.R."/>
            <person name="Li P."/>
            <person name="You F.M."/>
            <person name="Luo M.C."/>
            <person name="Dvorak J."/>
        </authorList>
    </citation>
    <scope>NUCLEOTIDE SEQUENCE [LARGE SCALE GENOMIC DNA]</scope>
    <source>
        <strain evidence="6">cv. AL8/78</strain>
    </source>
</reference>
<dbReference type="GO" id="GO:0071555">
    <property type="term" value="P:cell wall organization"/>
    <property type="evidence" value="ECO:0007669"/>
    <property type="project" value="UniProtKB-KW"/>
</dbReference>
<name>A0A453LX91_AEGTS</name>
<reference evidence="7" key="1">
    <citation type="journal article" date="2014" name="Science">
        <title>Ancient hybridizations among the ancestral genomes of bread wheat.</title>
        <authorList>
            <consortium name="International Wheat Genome Sequencing Consortium,"/>
            <person name="Marcussen T."/>
            <person name="Sandve S.R."/>
            <person name="Heier L."/>
            <person name="Spannagl M."/>
            <person name="Pfeifer M."/>
            <person name="Jakobsen K.S."/>
            <person name="Wulff B.B."/>
            <person name="Steuernagel B."/>
            <person name="Mayer K.F."/>
            <person name="Olsen O.A."/>
        </authorList>
    </citation>
    <scope>NUCLEOTIDE SEQUENCE [LARGE SCALE GENOMIC DNA]</scope>
    <source>
        <strain evidence="7">cv. AL8/78</strain>
    </source>
</reference>
<evidence type="ECO:0000256" key="5">
    <source>
        <dbReference type="RuleBase" id="RU363114"/>
    </source>
</evidence>
<dbReference type="EnsemblPlants" id="AET5Gv20940400.10">
    <property type="protein sequence ID" value="AET5Gv20940400.10"/>
    <property type="gene ID" value="AET5Gv20940400"/>
</dbReference>
<comment type="function">
    <text evidence="1 5">Hydrolyzes acetyl esters in homogalacturonan regions of pectin. In type I primary cell wall, galacturonic acid residues of pectin can be acetylated at the O-2 and O-3 positions. Decreasing the degree of acetylation of pectin gels in vitro alters their physical properties.</text>
</comment>